<organism evidence="1">
    <name type="scientific">Mimiviridae sp. ChoanoV1</name>
    <dbReference type="NCBI Taxonomy" id="2596887"/>
    <lineage>
        <taxon>Viruses</taxon>
        <taxon>Varidnaviria</taxon>
        <taxon>Bamfordvirae</taxon>
        <taxon>Nucleocytoviricota</taxon>
        <taxon>Megaviricetes</taxon>
        <taxon>Imitervirales</taxon>
        <taxon>Schizomimiviridae</taxon>
    </lineage>
</organism>
<name>A0A5B8HX41_9VIRU</name>
<dbReference type="EMBL" id="MK250092">
    <property type="protein sequence ID" value="QDY52433.1"/>
    <property type="molecule type" value="Genomic_DNA"/>
</dbReference>
<proteinExistence type="predicted"/>
<gene>
    <name evidence="1" type="ORF">8_30</name>
</gene>
<reference evidence="1" key="1">
    <citation type="submission" date="2018-11" db="EMBL/GenBank/DDBJ databases">
        <title>A distinct lineage of giant viruses engineers rhodopsin photosystems in predatory marine eukaryotes.</title>
        <authorList>
            <person name="Needham D.M."/>
            <person name="Yoshizawa S."/>
            <person name="Hosaka T."/>
            <person name="Poirier C."/>
            <person name="Choi C.-J."/>
            <person name="Hehenberger E."/>
            <person name="Irwin N.A.T."/>
            <person name="Wilken S."/>
            <person name="Yung C.-M."/>
            <person name="Bachy C."/>
            <person name="Kurihara R."/>
            <person name="Nakajima Y."/>
            <person name="Kojima K."/>
            <person name="Kimura-Someya T."/>
            <person name="Leonard G."/>
            <person name="Malmstrom R.R."/>
            <person name="Mende D."/>
            <person name="Olson D.K."/>
            <person name="Sudo Y."/>
            <person name="Sudek S."/>
            <person name="Richards T.A."/>
            <person name="DeLong E.F."/>
            <person name="Keeling P.J."/>
            <person name="Santoro A.E."/>
            <person name="Shirouzu M."/>
            <person name="Iwasaki W."/>
            <person name="Worden A.Z."/>
        </authorList>
    </citation>
    <scope>NUCLEOTIDE SEQUENCE</scope>
</reference>
<evidence type="ECO:0000313" key="1">
    <source>
        <dbReference type="EMBL" id="QDY52433.1"/>
    </source>
</evidence>
<accession>A0A5B8HX41</accession>
<protein>
    <submittedName>
        <fullName evidence="1">Uncharacterized protein</fullName>
    </submittedName>
</protein>
<sequence length="65" mass="7706">MKTIKNDNQLTNKVNHTVGINYVILNKNTQNYKLASESMYQSYESIIKYVKKTFTKFKKPVECRK</sequence>